<feature type="domain" description="Type II secretion system protein GspF" evidence="8">
    <location>
        <begin position="20"/>
        <end position="140"/>
    </location>
</feature>
<protein>
    <submittedName>
        <fullName evidence="9">Bacterial type II secretion system protein F domain protein</fullName>
    </submittedName>
</protein>
<gene>
    <name evidence="9" type="ORF">HMPREF3180_00284</name>
</gene>
<dbReference type="InterPro" id="IPR018076">
    <property type="entry name" value="T2SS_GspF_dom"/>
</dbReference>
<comment type="subcellular location">
    <subcellularLocation>
        <location evidence="1">Cell membrane</location>
        <topology evidence="1">Multi-pass membrane protein</topology>
    </subcellularLocation>
</comment>
<evidence type="ECO:0000313" key="9">
    <source>
        <dbReference type="EMBL" id="KXB69680.1"/>
    </source>
</evidence>
<feature type="transmembrane region" description="Helical" evidence="7">
    <location>
        <begin position="170"/>
        <end position="188"/>
    </location>
</feature>
<comment type="similarity">
    <text evidence="2">Belongs to the GSP F family.</text>
</comment>
<dbReference type="PATRIC" id="fig|157687.3.peg.288"/>
<dbReference type="EMBL" id="LSDD01000016">
    <property type="protein sequence ID" value="KXB69680.1"/>
    <property type="molecule type" value="Genomic_DNA"/>
</dbReference>
<dbReference type="STRING" id="157687.HMPREF3180_00284"/>
<dbReference type="PRINTS" id="PR00812">
    <property type="entry name" value="BCTERIALGSPF"/>
</dbReference>
<reference evidence="10" key="1">
    <citation type="submission" date="2016-01" db="EMBL/GenBank/DDBJ databases">
        <authorList>
            <person name="Mitreva M."/>
            <person name="Pepin K.H."/>
            <person name="Mihindukulasuriya K.A."/>
            <person name="Fulton R."/>
            <person name="Fronick C."/>
            <person name="O'Laughlin M."/>
            <person name="Miner T."/>
            <person name="Herter B."/>
            <person name="Rosa B.A."/>
            <person name="Cordes M."/>
            <person name="Tomlinson C."/>
            <person name="Wollam A."/>
            <person name="Palsikar V.B."/>
            <person name="Mardis E.R."/>
            <person name="Wilson R.K."/>
        </authorList>
    </citation>
    <scope>NUCLEOTIDE SEQUENCE [LARGE SCALE GENOMIC DNA]</scope>
    <source>
        <strain evidence="10">KA00185</strain>
    </source>
</reference>
<dbReference type="Proteomes" id="UP000070483">
    <property type="component" value="Unassembled WGS sequence"/>
</dbReference>
<proteinExistence type="inferred from homology"/>
<sequence>MVGIIKSKESELSEKDLLSFTKSVYYLLNGKISLIDTLGIVSQNYDGDLRSKIIRTKQQIERGVSLHRAFSKITANREFMEMVKIGEETGNLEIVFKNLYEKYEFNQKIKKDIKNLSIYPVTVIITALVIVFILLKFVVPKFVLIYSDIGQELPKVTKIVINFSKIVDKYGIIFLIIIVFLSFCFKKWKRKNERTFEKKILGVKIIGKMYKNICILNFTRNMYSLTDANVPLIQSLKMCTNSKSYVLNEELKKIILKIEKGESIQKSFKNTTFFDNEYRSLLTIGEKTGEMKISFFNLNEIYYEKVSEKIKWFLKMFEPLSIIFIGVIIGLIVFSVMLPIFKMGEML</sequence>
<accession>A0A134APZ6</accession>
<dbReference type="PANTHER" id="PTHR30012">
    <property type="entry name" value="GENERAL SECRETION PATHWAY PROTEIN"/>
    <property type="match status" value="1"/>
</dbReference>
<evidence type="ECO:0000256" key="7">
    <source>
        <dbReference type="SAM" id="Phobius"/>
    </source>
</evidence>
<evidence type="ECO:0000256" key="6">
    <source>
        <dbReference type="ARBA" id="ARBA00023136"/>
    </source>
</evidence>
<evidence type="ECO:0000256" key="5">
    <source>
        <dbReference type="ARBA" id="ARBA00022989"/>
    </source>
</evidence>
<dbReference type="OrthoDB" id="9805682at2"/>
<keyword evidence="5 7" id="KW-1133">Transmembrane helix</keyword>
<evidence type="ECO:0000256" key="3">
    <source>
        <dbReference type="ARBA" id="ARBA00022475"/>
    </source>
</evidence>
<keyword evidence="3" id="KW-1003">Cell membrane</keyword>
<dbReference type="InterPro" id="IPR042094">
    <property type="entry name" value="T2SS_GspF_sf"/>
</dbReference>
<dbReference type="Pfam" id="PF00482">
    <property type="entry name" value="T2SSF"/>
    <property type="match status" value="2"/>
</dbReference>
<name>A0A134APZ6_9FUSO</name>
<keyword evidence="4 7" id="KW-0812">Transmembrane</keyword>
<comment type="caution">
    <text evidence="9">The sequence shown here is derived from an EMBL/GenBank/DDBJ whole genome shotgun (WGS) entry which is preliminary data.</text>
</comment>
<evidence type="ECO:0000313" key="10">
    <source>
        <dbReference type="Proteomes" id="UP000070483"/>
    </source>
</evidence>
<feature type="transmembrane region" description="Helical" evidence="7">
    <location>
        <begin position="116"/>
        <end position="139"/>
    </location>
</feature>
<feature type="transmembrane region" description="Helical" evidence="7">
    <location>
        <begin position="320"/>
        <end position="341"/>
    </location>
</feature>
<evidence type="ECO:0000259" key="8">
    <source>
        <dbReference type="Pfam" id="PF00482"/>
    </source>
</evidence>
<dbReference type="AlphaFoldDB" id="A0A134APZ6"/>
<keyword evidence="6 7" id="KW-0472">Membrane</keyword>
<keyword evidence="10" id="KW-1185">Reference proteome</keyword>
<dbReference type="GO" id="GO:0005886">
    <property type="term" value="C:plasma membrane"/>
    <property type="evidence" value="ECO:0007669"/>
    <property type="project" value="UniProtKB-SubCell"/>
</dbReference>
<feature type="domain" description="Type II secretion system protein GspF" evidence="8">
    <location>
        <begin position="218"/>
        <end position="339"/>
    </location>
</feature>
<organism evidence="9 10">
    <name type="scientific">Leptotrichia wadei</name>
    <dbReference type="NCBI Taxonomy" id="157687"/>
    <lineage>
        <taxon>Bacteria</taxon>
        <taxon>Fusobacteriati</taxon>
        <taxon>Fusobacteriota</taxon>
        <taxon>Fusobacteriia</taxon>
        <taxon>Fusobacteriales</taxon>
        <taxon>Leptotrichiaceae</taxon>
        <taxon>Leptotrichia</taxon>
    </lineage>
</organism>
<dbReference type="Gene3D" id="1.20.81.30">
    <property type="entry name" value="Type II secretion system (T2SS), domain F"/>
    <property type="match status" value="2"/>
</dbReference>
<evidence type="ECO:0000256" key="1">
    <source>
        <dbReference type="ARBA" id="ARBA00004651"/>
    </source>
</evidence>
<evidence type="ECO:0000256" key="2">
    <source>
        <dbReference type="ARBA" id="ARBA00005745"/>
    </source>
</evidence>
<dbReference type="RefSeq" id="WP_060917317.1">
    <property type="nucleotide sequence ID" value="NZ_KQ960010.1"/>
</dbReference>
<dbReference type="InterPro" id="IPR003004">
    <property type="entry name" value="GspF/PilC"/>
</dbReference>
<dbReference type="PANTHER" id="PTHR30012:SF0">
    <property type="entry name" value="TYPE II SECRETION SYSTEM PROTEIN F-RELATED"/>
    <property type="match status" value="1"/>
</dbReference>
<evidence type="ECO:0000256" key="4">
    <source>
        <dbReference type="ARBA" id="ARBA00022692"/>
    </source>
</evidence>